<evidence type="ECO:0000256" key="1">
    <source>
        <dbReference type="SAM" id="MobiDB-lite"/>
    </source>
</evidence>
<comment type="caution">
    <text evidence="2">The sequence shown here is derived from an EMBL/GenBank/DDBJ whole genome shotgun (WGS) entry which is preliminary data.</text>
</comment>
<proteinExistence type="predicted"/>
<evidence type="ECO:0000313" key="3">
    <source>
        <dbReference type="Proteomes" id="UP000653644"/>
    </source>
</evidence>
<accession>A0ABQ3CHT3</accession>
<reference evidence="3" key="1">
    <citation type="journal article" date="2019" name="Int. J. Syst. Evol. Microbiol.">
        <title>The Global Catalogue of Microorganisms (GCM) 10K type strain sequencing project: providing services to taxonomists for standard genome sequencing and annotation.</title>
        <authorList>
            <consortium name="The Broad Institute Genomics Platform"/>
            <consortium name="The Broad Institute Genome Sequencing Center for Infectious Disease"/>
            <person name="Wu L."/>
            <person name="Ma J."/>
        </authorList>
    </citation>
    <scope>NUCLEOTIDE SEQUENCE [LARGE SCALE GENOMIC DNA]</scope>
    <source>
        <strain evidence="3">JCM 4733</strain>
    </source>
</reference>
<gene>
    <name evidence="2" type="ORF">GCM10010345_11760</name>
</gene>
<organism evidence="2 3">
    <name type="scientific">Streptomyces canarius</name>
    <dbReference type="NCBI Taxonomy" id="285453"/>
    <lineage>
        <taxon>Bacteria</taxon>
        <taxon>Bacillati</taxon>
        <taxon>Actinomycetota</taxon>
        <taxon>Actinomycetes</taxon>
        <taxon>Kitasatosporales</taxon>
        <taxon>Streptomycetaceae</taxon>
        <taxon>Streptomyces</taxon>
    </lineage>
</organism>
<sequence>MGVKMPRVECQDCGRPIAAGPVAGRLTKGRVWRHDPPDKVREPGSALVSCPGSLTIVDLPHPARQLELPAEPSELDPDGIDTVPLF</sequence>
<evidence type="ECO:0008006" key="4">
    <source>
        <dbReference type="Google" id="ProtNLM"/>
    </source>
</evidence>
<keyword evidence="3" id="KW-1185">Reference proteome</keyword>
<protein>
    <recommendedName>
        <fullName evidence="4">Divergent 4Fe-4S mono-cluster domain-containing protein</fullName>
    </recommendedName>
</protein>
<evidence type="ECO:0000313" key="2">
    <source>
        <dbReference type="EMBL" id="GHA08995.1"/>
    </source>
</evidence>
<name>A0ABQ3CHT3_9ACTN</name>
<dbReference type="Proteomes" id="UP000653644">
    <property type="component" value="Unassembled WGS sequence"/>
</dbReference>
<feature type="region of interest" description="Disordered" evidence="1">
    <location>
        <begin position="67"/>
        <end position="86"/>
    </location>
</feature>
<dbReference type="EMBL" id="BMVN01000003">
    <property type="protein sequence ID" value="GHA08995.1"/>
    <property type="molecule type" value="Genomic_DNA"/>
</dbReference>